<keyword evidence="2" id="KW-0472">Membrane</keyword>
<sequence>MSPGATRKRPHCTKCGELMAGHPRVMGTPICRSKSPVKRQRDTNASQGYVPPSPPFTPDPSPARHSAIFTPPPRAGSERQQANEFPVVAIPPTGPWHWRNPNWDPSSELPRTPVSRSPSLVSTVLVDDDGNTIRGDDSDEEEEVEDHHHNDRSQTLVPSHDIRRNETKIKVEAESLSVSSADTSSNAPKALGVDIRNATLPGFDCLATVYVVTDEEAPRLRESAVAAGFAVAFIRNPSIHADSSLLKPEEQGEASVKQEPLKLLWGVVAAEAEAAQKFVDAHHRSMPGSIASAGSVLSLEHTLKTELAKPRPRAKPQPGPSVLERLFWMLFGLFRLTFFGAVVGITVVYGLSCL</sequence>
<evidence type="ECO:0000256" key="1">
    <source>
        <dbReference type="SAM" id="MobiDB-lite"/>
    </source>
</evidence>
<feature type="compositionally biased region" description="Pro residues" evidence="1">
    <location>
        <begin position="51"/>
        <end position="61"/>
    </location>
</feature>
<organism evidence="3 4">
    <name type="scientific">Hohenbuehelia grisea</name>
    <dbReference type="NCBI Taxonomy" id="104357"/>
    <lineage>
        <taxon>Eukaryota</taxon>
        <taxon>Fungi</taxon>
        <taxon>Dikarya</taxon>
        <taxon>Basidiomycota</taxon>
        <taxon>Agaricomycotina</taxon>
        <taxon>Agaricomycetes</taxon>
        <taxon>Agaricomycetidae</taxon>
        <taxon>Agaricales</taxon>
        <taxon>Pleurotineae</taxon>
        <taxon>Pleurotaceae</taxon>
        <taxon>Hohenbuehelia</taxon>
    </lineage>
</organism>
<accession>A0ABR3J339</accession>
<gene>
    <name evidence="3" type="ORF">HGRIS_010066</name>
</gene>
<keyword evidence="2" id="KW-1133">Transmembrane helix</keyword>
<dbReference type="EMBL" id="JASNQZ010000012">
    <property type="protein sequence ID" value="KAL0950059.1"/>
    <property type="molecule type" value="Genomic_DNA"/>
</dbReference>
<reference evidence="4" key="1">
    <citation type="submission" date="2024-06" db="EMBL/GenBank/DDBJ databases">
        <title>Multi-omics analyses provide insights into the biosynthesis of the anticancer antibiotic pleurotin in Hohenbuehelia grisea.</title>
        <authorList>
            <person name="Weaver J.A."/>
            <person name="Alberti F."/>
        </authorList>
    </citation>
    <scope>NUCLEOTIDE SEQUENCE [LARGE SCALE GENOMIC DNA]</scope>
    <source>
        <strain evidence="4">T-177</strain>
    </source>
</reference>
<dbReference type="Proteomes" id="UP001556367">
    <property type="component" value="Unassembled WGS sequence"/>
</dbReference>
<evidence type="ECO:0000313" key="3">
    <source>
        <dbReference type="EMBL" id="KAL0950059.1"/>
    </source>
</evidence>
<keyword evidence="2" id="KW-0812">Transmembrane</keyword>
<proteinExistence type="predicted"/>
<name>A0ABR3J339_9AGAR</name>
<feature type="region of interest" description="Disordered" evidence="1">
    <location>
        <begin position="19"/>
        <end position="80"/>
    </location>
</feature>
<evidence type="ECO:0000256" key="2">
    <source>
        <dbReference type="SAM" id="Phobius"/>
    </source>
</evidence>
<feature type="transmembrane region" description="Helical" evidence="2">
    <location>
        <begin position="326"/>
        <end position="351"/>
    </location>
</feature>
<protein>
    <submittedName>
        <fullName evidence="3">Uncharacterized protein</fullName>
    </submittedName>
</protein>
<comment type="caution">
    <text evidence="3">The sequence shown here is derived from an EMBL/GenBank/DDBJ whole genome shotgun (WGS) entry which is preliminary data.</text>
</comment>
<evidence type="ECO:0000313" key="4">
    <source>
        <dbReference type="Proteomes" id="UP001556367"/>
    </source>
</evidence>
<feature type="region of interest" description="Disordered" evidence="1">
    <location>
        <begin position="98"/>
        <end position="161"/>
    </location>
</feature>
<keyword evidence="4" id="KW-1185">Reference proteome</keyword>